<dbReference type="GO" id="GO:0000006">
    <property type="term" value="F:high-affinity zinc transmembrane transporter activity"/>
    <property type="evidence" value="ECO:0007669"/>
    <property type="project" value="TreeGrafter"/>
</dbReference>
<dbReference type="GeneID" id="31004163"/>
<evidence type="ECO:0000256" key="5">
    <source>
        <dbReference type="ARBA" id="ARBA00022989"/>
    </source>
</evidence>
<comment type="similarity">
    <text evidence="2 8">Belongs to the ZIP transporter (TC 2.A.5) family.</text>
</comment>
<feature type="transmembrane region" description="Helical" evidence="8">
    <location>
        <begin position="355"/>
        <end position="373"/>
    </location>
</feature>
<comment type="caution">
    <text evidence="10">The sequence shown here is derived from an EMBL/GenBank/DDBJ whole genome shotgun (WGS) entry which is preliminary data.</text>
</comment>
<feature type="region of interest" description="Disordered" evidence="9">
    <location>
        <begin position="179"/>
        <end position="200"/>
    </location>
</feature>
<dbReference type="GO" id="GO:0071578">
    <property type="term" value="P:zinc ion import across plasma membrane"/>
    <property type="evidence" value="ECO:0007669"/>
    <property type="project" value="TreeGrafter"/>
</dbReference>
<evidence type="ECO:0000256" key="7">
    <source>
        <dbReference type="ARBA" id="ARBA00023136"/>
    </source>
</evidence>
<sequence length="376" mass="40358">MASSSFDPTNVNLNTASMADVVCYMNGDGNDYNGHLGARISSVFVILFCSTAATLFPYVARQLPRLKIPVHVYLFARYFGTGVILATAFVHLLDPAYSEIGPASCVGLTGNWALYSWPPAIVLTSVVCIFLLDFAAELYVESKYGIGNSFANGGGRPSFVQQHDHSSILPGADLNNGGNNNKDAADAATGPKPETTLKNWDTYSSDLDSESAERSFKQQIAAFIILEFGIMVHSVVIGLNLGVAGDEFSTLYPVLVFHQSFEGLGIGARMSAIPFKKGSWLPYLFGAVYGLTTPISIAIGIGLRTTYNPNSNTANIVSGILDSISAGILTYTALVELLARDFLFDPCRTNDRRRLAFMVICTVLGAGIMALLGKWA</sequence>
<evidence type="ECO:0000256" key="3">
    <source>
        <dbReference type="ARBA" id="ARBA00022448"/>
    </source>
</evidence>
<dbReference type="Proteomes" id="UP000214365">
    <property type="component" value="Unassembled WGS sequence"/>
</dbReference>
<feature type="transmembrane region" description="Helical" evidence="8">
    <location>
        <begin position="72"/>
        <end position="92"/>
    </location>
</feature>
<dbReference type="EMBL" id="LFMY01000005">
    <property type="protein sequence ID" value="OKL60336.1"/>
    <property type="molecule type" value="Genomic_DNA"/>
</dbReference>
<feature type="transmembrane region" description="Helical" evidence="8">
    <location>
        <begin position="112"/>
        <end position="134"/>
    </location>
</feature>
<dbReference type="OrthoDB" id="448280at2759"/>
<keyword evidence="4 8" id="KW-0812">Transmembrane</keyword>
<keyword evidence="11" id="KW-1185">Reference proteome</keyword>
<evidence type="ECO:0000256" key="8">
    <source>
        <dbReference type="RuleBase" id="RU362088"/>
    </source>
</evidence>
<reference evidence="10 11" key="1">
    <citation type="submission" date="2015-06" db="EMBL/GenBank/DDBJ databases">
        <title>Talaromyces atroroseus IBT 11181 draft genome.</title>
        <authorList>
            <person name="Rasmussen K.B."/>
            <person name="Rasmussen S."/>
            <person name="Petersen B."/>
            <person name="Sicheritz-Ponten T."/>
            <person name="Mortensen U.H."/>
            <person name="Thrane U."/>
        </authorList>
    </citation>
    <scope>NUCLEOTIDE SEQUENCE [LARGE SCALE GENOMIC DNA]</scope>
    <source>
        <strain evidence="10 11">IBT 11181</strain>
    </source>
</reference>
<evidence type="ECO:0000256" key="6">
    <source>
        <dbReference type="ARBA" id="ARBA00023065"/>
    </source>
</evidence>
<proteinExistence type="inferred from homology"/>
<feature type="transmembrane region" description="Helical" evidence="8">
    <location>
        <begin position="40"/>
        <end position="60"/>
    </location>
</feature>
<name>A0A1Q5Q879_TALAT</name>
<organism evidence="10 11">
    <name type="scientific">Talaromyces atroroseus</name>
    <dbReference type="NCBI Taxonomy" id="1441469"/>
    <lineage>
        <taxon>Eukaryota</taxon>
        <taxon>Fungi</taxon>
        <taxon>Dikarya</taxon>
        <taxon>Ascomycota</taxon>
        <taxon>Pezizomycotina</taxon>
        <taxon>Eurotiomycetes</taxon>
        <taxon>Eurotiomycetidae</taxon>
        <taxon>Eurotiales</taxon>
        <taxon>Trichocomaceae</taxon>
        <taxon>Talaromyces</taxon>
        <taxon>Talaromyces sect. Trachyspermi</taxon>
    </lineage>
</organism>
<evidence type="ECO:0000313" key="11">
    <source>
        <dbReference type="Proteomes" id="UP000214365"/>
    </source>
</evidence>
<accession>A0A1Q5Q879</accession>
<evidence type="ECO:0000313" key="10">
    <source>
        <dbReference type="EMBL" id="OKL60336.1"/>
    </source>
</evidence>
<keyword evidence="5 8" id="KW-1133">Transmembrane helix</keyword>
<evidence type="ECO:0000256" key="2">
    <source>
        <dbReference type="ARBA" id="ARBA00006939"/>
    </source>
</evidence>
<dbReference type="GO" id="GO:0005886">
    <property type="term" value="C:plasma membrane"/>
    <property type="evidence" value="ECO:0007669"/>
    <property type="project" value="TreeGrafter"/>
</dbReference>
<evidence type="ECO:0000256" key="4">
    <source>
        <dbReference type="ARBA" id="ARBA00022692"/>
    </source>
</evidence>
<dbReference type="PANTHER" id="PTHR11040">
    <property type="entry name" value="ZINC/IRON TRANSPORTER"/>
    <property type="match status" value="1"/>
</dbReference>
<comment type="subcellular location">
    <subcellularLocation>
        <location evidence="1 8">Membrane</location>
        <topology evidence="1 8">Multi-pass membrane protein</topology>
    </subcellularLocation>
</comment>
<gene>
    <name evidence="10" type="ORF">UA08_04408</name>
</gene>
<feature type="transmembrane region" description="Helical" evidence="8">
    <location>
        <begin position="280"/>
        <end position="303"/>
    </location>
</feature>
<dbReference type="NCBIfam" id="TIGR00820">
    <property type="entry name" value="zip"/>
    <property type="match status" value="1"/>
</dbReference>
<feature type="transmembrane region" description="Helical" evidence="8">
    <location>
        <begin position="220"/>
        <end position="244"/>
    </location>
</feature>
<dbReference type="RefSeq" id="XP_020120457.1">
    <property type="nucleotide sequence ID" value="XM_020266727.1"/>
</dbReference>
<feature type="compositionally biased region" description="Low complexity" evidence="9">
    <location>
        <begin position="179"/>
        <end position="188"/>
    </location>
</feature>
<feature type="transmembrane region" description="Helical" evidence="8">
    <location>
        <begin position="323"/>
        <end position="343"/>
    </location>
</feature>
<dbReference type="STRING" id="1441469.A0A1Q5Q879"/>
<comment type="caution">
    <text evidence="8">Lacks conserved residue(s) required for the propagation of feature annotation.</text>
</comment>
<keyword evidence="7 8" id="KW-0472">Membrane</keyword>
<dbReference type="AlphaFoldDB" id="A0A1Q5Q879"/>
<dbReference type="InterPro" id="IPR003689">
    <property type="entry name" value="ZIP"/>
</dbReference>
<dbReference type="PANTHER" id="PTHR11040:SF32">
    <property type="entry name" value="ZINC-REGULATED TRANSPORTER 1"/>
    <property type="match status" value="1"/>
</dbReference>
<keyword evidence="3 8" id="KW-0813">Transport</keyword>
<dbReference type="InterPro" id="IPR004698">
    <property type="entry name" value="Zn/Fe_permease_fun/pln"/>
</dbReference>
<keyword evidence="6 8" id="KW-0406">Ion transport</keyword>
<protein>
    <submittedName>
        <fullName evidence="10">Zinc-regulated transporter 1</fullName>
    </submittedName>
</protein>
<dbReference type="Pfam" id="PF02535">
    <property type="entry name" value="Zip"/>
    <property type="match status" value="1"/>
</dbReference>
<evidence type="ECO:0000256" key="1">
    <source>
        <dbReference type="ARBA" id="ARBA00004141"/>
    </source>
</evidence>
<evidence type="ECO:0000256" key="9">
    <source>
        <dbReference type="SAM" id="MobiDB-lite"/>
    </source>
</evidence>